<evidence type="ECO:0000313" key="10">
    <source>
        <dbReference type="EMBL" id="ABF96777.1"/>
    </source>
</evidence>
<feature type="compositionally biased region" description="Low complexity" evidence="7">
    <location>
        <begin position="285"/>
        <end position="298"/>
    </location>
</feature>
<dbReference type="InterPro" id="IPR006685">
    <property type="entry name" value="MscS_channel_2nd"/>
</dbReference>
<dbReference type="InterPro" id="IPR057483">
    <property type="entry name" value="MSL2/3_TM_dom"/>
</dbReference>
<feature type="region of interest" description="Disordered" evidence="7">
    <location>
        <begin position="390"/>
        <end position="424"/>
    </location>
</feature>
<evidence type="ECO:0000256" key="8">
    <source>
        <dbReference type="SAM" id="Phobius"/>
    </source>
</evidence>
<dbReference type="InterPro" id="IPR007527">
    <property type="entry name" value="Znf_SWIM"/>
</dbReference>
<name>Q10J61_ORYSJ</name>
<sequence length="1837" mass="210326">MGFDFAVKAVYTGIWIAAISLFMELLGFNTQKWITAGGFGTVLLTLAGREIFTNFLSSVMINATRPFVVNEWINTKIDGVEVSGIVEHVGWWSPTIIRGDDREAIYIPNHKFTVSILRNNTQRTHWRIKTYLALSHMDAAKIGIIVADMRKVLAKNPHIEQQRLHRRVFFEKIDPKTQALMIYISCFVKTSHFEEYLNVQEAVMLDLLRIVGHHRARLATQIRTVQKSYGNADIDNIPFGEEMYSRVRGRPLLIDTSARISDDKSKPRPASREDHKVKTVTSAEAKSASADNASISNSEKQEQKKSVPEDGRMKNSKNDHATTTSPSSPWSENMDPIASTSKTGKGKTQGAEATEREGDGAVSVANSKKESRPVFEDNIVLGLALEGSKRTLPIDDGMNPHLSLSETEQDTVEAASSPKDKKGQEKVVVAMKPSHLSRPDWPASCIIDVILCQLSVTRPESRYWCLVGVEHGRPADMAAGIDRFGSFGIAMMDRLVRLHYGGCVVDESTGGSKFEGMIVRQLVFHAKPTFEELMSRIKHELDWSDESVGMQGRYDVGGGVMSHKFMLDLNGKIEWQTYIDIVLGSHFKALEVFAWKKEGRKGKKELVDLNESPLIESPISSHELSERCSRKEELIEEDVEVGEGVNDMADVEVREEVHGEENVPVREEVHAEENVPLREEVNVEENVPVREEGDIEDGREVGDDVELTEEEANAKNVSMGLRELVRLEFYTREECEEAMIRSGLNSGWLEYDTDDELDESASDSDDDRPVRKMSEHERTVFEKLDLTRSGLAIADGDPQYDGAFEPMCDEPRKGLEFRSMDDLKIWLQSYSIRVHRPYHVKESNASVKYTVACLDRHCKWQINARKSGGDRWRVTRVGEDHTCCSAEVTGKHLQLTSRFIGNRLQAFVRAEPTLSPAAIVEAVEQIWYYRPTYGKAWRAKQVAMKVIWGDWDEAYVRLPTLMHAIKEKNPTMHFRVEAHPEKSRMVEGVQRWCMRHFCANFYTAGATTDQMKDLERICQINEKALFLDEIKRLLGVVGERPKKWLEDHMALKVKWARAFDTNGRRHSIMTSNMAESFNNVLRGIWKLPVTAIVAYTFSKCNSWFVDRHKEATVDILSGKKWPTKVKDIFEEEQRRTLGQRTACFDFPSMKYEVSEQGGVTAAGVQWGGRHYVVVVRDNTCSCQFPQLHHLPCSHMITVCKLRGLDVEVAPRMCYDASNRAVQDTYSPRFEPYLDPSQWPSYDGEFFVSDLSLKNNTRGRRRTRRFKNDMDKAYKGSGNRWSQKPNNTNSEPVMQNRCSLCHELGHKKTRMEHFPGLEDFYEEKHWAPQIVSGERLKTLRVRGHTTHILFDDRYVPYLWWAKLLAFMTMAQRPVPLYNTAALTALVDRWRPETHTAALTVTLKYVAMILGLPIRGQAVTVAPDGQRQMKTSGVPLSWLRANFGQCPTEADEATVQRYCRAYILYIFGNILFPDSSGDMASWMWLPLLADWDEAGTFSWGSAALAWLYRQLCDACRRQGGEANLAGCVWLIQVWMWTRLPVGRPMWRTHQVWPHQDADRHPTVAHMWELVPSPVLGRRNLAYYHYTNEMDYLQPELVVWMPYEAQEVLELELNPMCHIEDALKTLWCPLICFYAVEFQMCNRVMRQFGRLQTIPHRFSTSIDLHKLSYFHVNISDIFEIDILHMCGVDRRKNKKKFEENAVPDQGQHNRAEFDAYLAWLHRTYRLVLRLAWMLADIANDPEDVEEQNEYDTHTREGSTVETGPVRDRVRLRQQCRKLAARLGCRSTDVVEYAHAHQEGDEEEEADDEEGEQDKEAEEEGDEEEEEEADELGPSQLQDAP</sequence>
<comment type="subcellular location">
    <subcellularLocation>
        <location evidence="1">Membrane</location>
        <topology evidence="1">Multi-pass membrane protein</topology>
    </subcellularLocation>
</comment>
<dbReference type="InterPro" id="IPR045042">
    <property type="entry name" value="YnaI-like"/>
</dbReference>
<dbReference type="Pfam" id="PF03108">
    <property type="entry name" value="DBD_Tnp_Mut"/>
    <property type="match status" value="1"/>
</dbReference>
<organism evidence="10">
    <name type="scientific">Oryza sativa subsp. japonica</name>
    <name type="common">Rice</name>
    <dbReference type="NCBI Taxonomy" id="39947"/>
    <lineage>
        <taxon>Eukaryota</taxon>
        <taxon>Viridiplantae</taxon>
        <taxon>Streptophyta</taxon>
        <taxon>Embryophyta</taxon>
        <taxon>Tracheophyta</taxon>
        <taxon>Spermatophyta</taxon>
        <taxon>Magnoliopsida</taxon>
        <taxon>Liliopsida</taxon>
        <taxon>Poales</taxon>
        <taxon>Poaceae</taxon>
        <taxon>BOP clade</taxon>
        <taxon>Oryzoideae</taxon>
        <taxon>Oryzeae</taxon>
        <taxon>Oryzinae</taxon>
        <taxon>Oryza</taxon>
        <taxon>Oryza sativa</taxon>
    </lineage>
</organism>
<dbReference type="GO" id="GO:0016020">
    <property type="term" value="C:membrane"/>
    <property type="evidence" value="ECO:0007669"/>
    <property type="project" value="UniProtKB-SubCell"/>
</dbReference>
<keyword evidence="3" id="KW-0479">Metal-binding</keyword>
<dbReference type="EMBL" id="DP000009">
    <property type="protein sequence ID" value="ABF96777.1"/>
    <property type="molecule type" value="Genomic_DNA"/>
</dbReference>
<dbReference type="Pfam" id="PF00924">
    <property type="entry name" value="MS_channel_2nd"/>
    <property type="match status" value="1"/>
</dbReference>
<feature type="compositionally biased region" description="Acidic residues" evidence="7">
    <location>
        <begin position="1796"/>
        <end position="1827"/>
    </location>
</feature>
<feature type="transmembrane region" description="Helical" evidence="8">
    <location>
        <begin position="33"/>
        <end position="52"/>
    </location>
</feature>
<evidence type="ECO:0000256" key="1">
    <source>
        <dbReference type="ARBA" id="ARBA00004141"/>
    </source>
</evidence>
<dbReference type="PROSITE" id="PS50966">
    <property type="entry name" value="ZF_SWIM"/>
    <property type="match status" value="1"/>
</dbReference>
<dbReference type="InterPro" id="IPR010920">
    <property type="entry name" value="LSM_dom_sf"/>
</dbReference>
<dbReference type="InterPro" id="IPR004332">
    <property type="entry name" value="Transposase_MuDR"/>
</dbReference>
<protein>
    <submittedName>
        <fullName evidence="10">Transposable element protein, putative, MuDR, expressed</fullName>
    </submittedName>
</protein>
<reference evidence="10" key="1">
    <citation type="journal article" date="2005" name="Genome Res.">
        <title>Sequence, annotation, and analysis of synteny between rice chromosome 3 and diverged grass species.</title>
        <authorList>
            <consortium name="Rice Chromosome 3 Sequencing Consortium"/>
            <person name="Buell C.R."/>
            <person name="Yuan Q."/>
            <person name="Ouyang S."/>
            <person name="Liu J."/>
            <person name="Zhu W."/>
            <person name="Wang A."/>
            <person name="Maiti R."/>
            <person name="Haas B."/>
            <person name="Wortman J."/>
            <person name="Pertea M."/>
            <person name="Jones K.M."/>
            <person name="Kim M."/>
            <person name="Overton L."/>
            <person name="Tsitrin T."/>
            <person name="Fadrosh D."/>
            <person name="Bera J."/>
            <person name="Weaver B."/>
            <person name="Jin S."/>
            <person name="Johri S."/>
            <person name="Reardon M."/>
            <person name="Webb K."/>
            <person name="Hill J."/>
            <person name="Moffat K."/>
            <person name="Tallon L."/>
            <person name="Van Aken S."/>
            <person name="Lewis M."/>
            <person name="Utterback T."/>
            <person name="Feldblyum T."/>
            <person name="Zismann V."/>
            <person name="Iobst S."/>
            <person name="Hsiao J."/>
            <person name="de Vazeille A.R."/>
            <person name="Salzberg S.L."/>
            <person name="White O."/>
            <person name="Fraser C."/>
            <person name="Yu Y."/>
            <person name="Kim H."/>
            <person name="Rambo T."/>
            <person name="Currie J."/>
            <person name="Collura K."/>
            <person name="Kernodle-Thompson S."/>
            <person name="Wei F."/>
            <person name="Kudrna K."/>
            <person name="Ammiraju J.S."/>
            <person name="Luo M."/>
            <person name="Goicoechea J.L."/>
            <person name="Wing R.A."/>
            <person name="Henry D."/>
            <person name="Oates R."/>
            <person name="Palmer M."/>
            <person name="Pries G."/>
            <person name="Saski C."/>
            <person name="Simmons J."/>
            <person name="Soderlund C."/>
            <person name="Nelson W."/>
            <person name="de la Bastide M."/>
            <person name="Spiegel L."/>
            <person name="Nascimento L."/>
            <person name="Huang E."/>
            <person name="Preston R."/>
            <person name="Zutavern T."/>
            <person name="Palmer L."/>
            <person name="O'Shaughnessy A."/>
            <person name="Dike S."/>
            <person name="McCombie W.R."/>
            <person name="Minx P."/>
            <person name="Cordum H."/>
            <person name="Wilson R."/>
            <person name="Jin W."/>
            <person name="Lee H.R."/>
            <person name="Jiang J."/>
            <person name="Jackson S."/>
        </authorList>
    </citation>
    <scope>NUCLEOTIDE SEQUENCE [LARGE SCALE GENOMIC DNA]</scope>
</reference>
<dbReference type="GO" id="GO:0055085">
    <property type="term" value="P:transmembrane transport"/>
    <property type="evidence" value="ECO:0007669"/>
    <property type="project" value="InterPro"/>
</dbReference>
<keyword evidence="8" id="KW-1133">Transmembrane helix</keyword>
<feature type="compositionally biased region" description="Polar residues" evidence="7">
    <location>
        <begin position="321"/>
        <end position="331"/>
    </location>
</feature>
<feature type="region of interest" description="Disordered" evidence="7">
    <location>
        <begin position="1741"/>
        <end position="1762"/>
    </location>
</feature>
<feature type="compositionally biased region" description="Basic and acidic residues" evidence="7">
    <location>
        <begin position="1747"/>
        <end position="1762"/>
    </location>
</feature>
<dbReference type="Pfam" id="PF10536">
    <property type="entry name" value="PMD"/>
    <property type="match status" value="1"/>
</dbReference>
<dbReference type="Pfam" id="PF04434">
    <property type="entry name" value="SWIM"/>
    <property type="match status" value="1"/>
</dbReference>
<evidence type="ECO:0000256" key="2">
    <source>
        <dbReference type="ARBA" id="ARBA00008017"/>
    </source>
</evidence>
<keyword evidence="8" id="KW-0812">Transmembrane</keyword>
<feature type="transmembrane region" description="Helical" evidence="8">
    <location>
        <begin position="6"/>
        <end position="26"/>
    </location>
</feature>
<dbReference type="PANTHER" id="PTHR43634:SF2">
    <property type="entry name" value="LOW CONDUCTANCE MECHANOSENSITIVE CHANNEL YNAI"/>
    <property type="match status" value="1"/>
</dbReference>
<dbReference type="PANTHER" id="PTHR43634">
    <property type="entry name" value="OW CONDUCTANCE MECHANOSENSITIVE CHANNEL"/>
    <property type="match status" value="1"/>
</dbReference>
<dbReference type="Pfam" id="PF25237">
    <property type="entry name" value="MSL2_3"/>
    <property type="match status" value="1"/>
</dbReference>
<dbReference type="Pfam" id="PF24956">
    <property type="entry name" value="Msl2-3_C"/>
    <property type="match status" value="1"/>
</dbReference>
<dbReference type="SMART" id="SM00575">
    <property type="entry name" value="ZnF_PMZ"/>
    <property type="match status" value="1"/>
</dbReference>
<reference evidence="10" key="2">
    <citation type="submission" date="2006-06" db="EMBL/GenBank/DDBJ databases">
        <authorList>
            <person name="Buell R."/>
            <person name="Wing R.A."/>
            <person name="McCombie W.A."/>
            <person name="Ouyang S."/>
        </authorList>
    </citation>
    <scope>NUCLEOTIDE SEQUENCE</scope>
</reference>
<proteinExistence type="inferred from homology"/>
<dbReference type="SUPFAM" id="SSF50182">
    <property type="entry name" value="Sm-like ribonucleoproteins"/>
    <property type="match status" value="1"/>
</dbReference>
<evidence type="ECO:0000256" key="3">
    <source>
        <dbReference type="ARBA" id="ARBA00022723"/>
    </source>
</evidence>
<keyword evidence="8" id="KW-0472">Membrane</keyword>
<feature type="compositionally biased region" description="Basic and acidic residues" evidence="7">
    <location>
        <begin position="299"/>
        <end position="320"/>
    </location>
</feature>
<keyword evidence="5" id="KW-0862">Zinc</keyword>
<evidence type="ECO:0000259" key="9">
    <source>
        <dbReference type="PROSITE" id="PS50966"/>
    </source>
</evidence>
<evidence type="ECO:0000256" key="5">
    <source>
        <dbReference type="ARBA" id="ARBA00022833"/>
    </source>
</evidence>
<evidence type="ECO:0000256" key="4">
    <source>
        <dbReference type="ARBA" id="ARBA00022771"/>
    </source>
</evidence>
<evidence type="ECO:0000256" key="7">
    <source>
        <dbReference type="SAM" id="MobiDB-lite"/>
    </source>
</evidence>
<feature type="region of interest" description="Disordered" evidence="7">
    <location>
        <begin position="258"/>
        <end position="369"/>
    </location>
</feature>
<dbReference type="Gene3D" id="1.10.287.1260">
    <property type="match status" value="1"/>
</dbReference>
<feature type="domain" description="SWIM-type" evidence="9">
    <location>
        <begin position="1171"/>
        <end position="1203"/>
    </location>
</feature>
<dbReference type="InterPro" id="IPR006564">
    <property type="entry name" value="Znf_PMZ"/>
</dbReference>
<feature type="region of interest" description="Disordered" evidence="7">
    <location>
        <begin position="1789"/>
        <end position="1837"/>
    </location>
</feature>
<dbReference type="InterPro" id="IPR019557">
    <property type="entry name" value="AminoTfrase-like_pln_mobile"/>
</dbReference>
<dbReference type="GO" id="GO:0008270">
    <property type="term" value="F:zinc ion binding"/>
    <property type="evidence" value="ECO:0007669"/>
    <property type="project" value="UniProtKB-KW"/>
</dbReference>
<feature type="compositionally biased region" description="Basic and acidic residues" evidence="7">
    <location>
        <begin position="260"/>
        <end position="277"/>
    </location>
</feature>
<gene>
    <name evidence="10" type="ordered locus">LOC_Os03g31839</name>
</gene>
<keyword evidence="4 6" id="KW-0863">Zinc-finger</keyword>
<evidence type="ECO:0000256" key="6">
    <source>
        <dbReference type="PROSITE-ProRule" id="PRU00325"/>
    </source>
</evidence>
<comment type="similarity">
    <text evidence="2">Belongs to the MscS (TC 1.A.23) family.</text>
</comment>
<dbReference type="InterPro" id="IPR056876">
    <property type="entry name" value="Msl2-3_C"/>
</dbReference>
<accession>Q10J61</accession>